<evidence type="ECO:0000313" key="2">
    <source>
        <dbReference type="EMBL" id="KAF9447529.1"/>
    </source>
</evidence>
<name>A0A9P5XAL5_9AGAR</name>
<protein>
    <submittedName>
        <fullName evidence="2">Uncharacterized protein</fullName>
    </submittedName>
</protein>
<feature type="compositionally biased region" description="Acidic residues" evidence="1">
    <location>
        <begin position="45"/>
        <end position="63"/>
    </location>
</feature>
<evidence type="ECO:0000256" key="1">
    <source>
        <dbReference type="SAM" id="MobiDB-lite"/>
    </source>
</evidence>
<feature type="non-terminal residue" evidence="2">
    <location>
        <position position="1"/>
    </location>
</feature>
<comment type="caution">
    <text evidence="2">The sequence shown here is derived from an EMBL/GenBank/DDBJ whole genome shotgun (WGS) entry which is preliminary data.</text>
</comment>
<evidence type="ECO:0000313" key="3">
    <source>
        <dbReference type="Proteomes" id="UP000807342"/>
    </source>
</evidence>
<keyword evidence="3" id="KW-1185">Reference proteome</keyword>
<accession>A0A9P5XAL5</accession>
<sequence length="203" mass="22611">TDSRYHLDSPSLIIRMDDEFLEYFIPDTNKYASGHISPLALSDLSDNENDEDDHDGSPPDDDISPTGCLCPNLEIFHCTDAEFSTQRILEFIRARSTDHSKHDLAHLRRVGISFATPTLFENEINSFARGDANMVVDADSRRQIDELTEETGLVVGLYDPSSESFAPPLPLLNKYSPYAGLRATDTAPIMVTGSMGYFGFKQN</sequence>
<gene>
    <name evidence="2" type="ORF">P691DRAFT_802266</name>
</gene>
<dbReference type="EMBL" id="MU151196">
    <property type="protein sequence ID" value="KAF9447529.1"/>
    <property type="molecule type" value="Genomic_DNA"/>
</dbReference>
<feature type="region of interest" description="Disordered" evidence="1">
    <location>
        <begin position="42"/>
        <end position="64"/>
    </location>
</feature>
<dbReference type="Proteomes" id="UP000807342">
    <property type="component" value="Unassembled WGS sequence"/>
</dbReference>
<reference evidence="2" key="1">
    <citation type="submission" date="2020-11" db="EMBL/GenBank/DDBJ databases">
        <authorList>
            <consortium name="DOE Joint Genome Institute"/>
            <person name="Ahrendt S."/>
            <person name="Riley R."/>
            <person name="Andreopoulos W."/>
            <person name="Labutti K."/>
            <person name="Pangilinan J."/>
            <person name="Ruiz-Duenas F.J."/>
            <person name="Barrasa J.M."/>
            <person name="Sanchez-Garcia M."/>
            <person name="Camarero S."/>
            <person name="Miyauchi S."/>
            <person name="Serrano A."/>
            <person name="Linde D."/>
            <person name="Babiker R."/>
            <person name="Drula E."/>
            <person name="Ayuso-Fernandez I."/>
            <person name="Pacheco R."/>
            <person name="Padilla G."/>
            <person name="Ferreira P."/>
            <person name="Barriuso J."/>
            <person name="Kellner H."/>
            <person name="Castanera R."/>
            <person name="Alfaro M."/>
            <person name="Ramirez L."/>
            <person name="Pisabarro A.G."/>
            <person name="Kuo A."/>
            <person name="Tritt A."/>
            <person name="Lipzen A."/>
            <person name="He G."/>
            <person name="Yan M."/>
            <person name="Ng V."/>
            <person name="Cullen D."/>
            <person name="Martin F."/>
            <person name="Rosso M.-N."/>
            <person name="Henrissat B."/>
            <person name="Hibbett D."/>
            <person name="Martinez A.T."/>
            <person name="Grigoriev I.V."/>
        </authorList>
    </citation>
    <scope>NUCLEOTIDE SEQUENCE</scope>
    <source>
        <strain evidence="2">MF-IS2</strain>
    </source>
</reference>
<dbReference type="AlphaFoldDB" id="A0A9P5XAL5"/>
<proteinExistence type="predicted"/>
<organism evidence="2 3">
    <name type="scientific">Macrolepiota fuliginosa MF-IS2</name>
    <dbReference type="NCBI Taxonomy" id="1400762"/>
    <lineage>
        <taxon>Eukaryota</taxon>
        <taxon>Fungi</taxon>
        <taxon>Dikarya</taxon>
        <taxon>Basidiomycota</taxon>
        <taxon>Agaricomycotina</taxon>
        <taxon>Agaricomycetes</taxon>
        <taxon>Agaricomycetidae</taxon>
        <taxon>Agaricales</taxon>
        <taxon>Agaricineae</taxon>
        <taxon>Agaricaceae</taxon>
        <taxon>Macrolepiota</taxon>
    </lineage>
</organism>